<keyword evidence="3 5" id="KW-0413">Isomerase</keyword>
<organism evidence="7 8">
    <name type="scientific">Desulfofundulus thermobenzoicus</name>
    <dbReference type="NCBI Taxonomy" id="29376"/>
    <lineage>
        <taxon>Bacteria</taxon>
        <taxon>Bacillati</taxon>
        <taxon>Bacillota</taxon>
        <taxon>Clostridia</taxon>
        <taxon>Eubacteriales</taxon>
        <taxon>Peptococcaceae</taxon>
        <taxon>Desulfofundulus</taxon>
    </lineage>
</organism>
<dbReference type="InterPro" id="IPR000748">
    <property type="entry name" value="PsdUridine_synth_RsuA/RluB/E/F"/>
</dbReference>
<sequence>MERLQKVMARAGVASRRHCEEMIAAGLVKVNGRVITRPGVRVDPEKDRIEVAGRVLPREERKVYILLNKPRGYITTLSDPRGRRKVTDLLRGVGGRVYPVGRLDYDSEGLLLLTNDGELTHALTHPGHRVPKTYRVRVEGVPSPDKLAQMARGLLLDDGPTAPARVALVEKGGGNALLEITIHEGRNRQVRRMCDKIGHPVRRLKRTALGPLTLQGLKPGQFRFLTPAEVALLRRAAGLNAAPVPVSEPSPGNGQSR</sequence>
<keyword evidence="8" id="KW-1185">Reference proteome</keyword>
<evidence type="ECO:0000256" key="3">
    <source>
        <dbReference type="ARBA" id="ARBA00023235"/>
    </source>
</evidence>
<evidence type="ECO:0000256" key="5">
    <source>
        <dbReference type="RuleBase" id="RU003887"/>
    </source>
</evidence>
<dbReference type="InterPro" id="IPR020094">
    <property type="entry name" value="TruA/RsuA/RluB/E/F_N"/>
</dbReference>
<dbReference type="EMBL" id="WHYR01000009">
    <property type="protein sequence ID" value="MQL51619.1"/>
    <property type="molecule type" value="Genomic_DNA"/>
</dbReference>
<comment type="caution">
    <text evidence="7">The sequence shown here is derived from an EMBL/GenBank/DDBJ whole genome shotgun (WGS) entry which is preliminary data.</text>
</comment>
<dbReference type="RefSeq" id="WP_152945547.1">
    <property type="nucleotide sequence ID" value="NZ_WHYR01000009.1"/>
</dbReference>
<dbReference type="CDD" id="cd00165">
    <property type="entry name" value="S4"/>
    <property type="match status" value="1"/>
</dbReference>
<dbReference type="PANTHER" id="PTHR47683">
    <property type="entry name" value="PSEUDOURIDINE SYNTHASE FAMILY PROTEIN-RELATED"/>
    <property type="match status" value="1"/>
</dbReference>
<evidence type="ECO:0000313" key="8">
    <source>
        <dbReference type="Proteomes" id="UP000441717"/>
    </source>
</evidence>
<dbReference type="InterPro" id="IPR036986">
    <property type="entry name" value="S4_RNA-bd_sf"/>
</dbReference>
<dbReference type="PANTHER" id="PTHR47683:SF2">
    <property type="entry name" value="RNA-BINDING S4 DOMAIN-CONTAINING PROTEIN"/>
    <property type="match status" value="1"/>
</dbReference>
<dbReference type="PROSITE" id="PS50889">
    <property type="entry name" value="S4"/>
    <property type="match status" value="1"/>
</dbReference>
<evidence type="ECO:0000256" key="4">
    <source>
        <dbReference type="PROSITE-ProRule" id="PRU00182"/>
    </source>
</evidence>
<evidence type="ECO:0000256" key="2">
    <source>
        <dbReference type="ARBA" id="ARBA00022884"/>
    </source>
</evidence>
<dbReference type="FunFam" id="3.30.70.1560:FF:000001">
    <property type="entry name" value="Pseudouridine synthase"/>
    <property type="match status" value="1"/>
</dbReference>
<dbReference type="InterPro" id="IPR018496">
    <property type="entry name" value="PsdUridine_synth_RsuA/RluB_CS"/>
</dbReference>
<dbReference type="GO" id="GO:0120159">
    <property type="term" value="F:rRNA pseudouridine synthase activity"/>
    <property type="evidence" value="ECO:0007669"/>
    <property type="project" value="UniProtKB-ARBA"/>
</dbReference>
<proteinExistence type="inferred from homology"/>
<dbReference type="Gene3D" id="3.30.70.1560">
    <property type="entry name" value="Alpha-L RNA-binding motif"/>
    <property type="match status" value="1"/>
</dbReference>
<gene>
    <name evidence="7" type="ORF">GFC01_04955</name>
</gene>
<evidence type="ECO:0000256" key="1">
    <source>
        <dbReference type="ARBA" id="ARBA00008348"/>
    </source>
</evidence>
<dbReference type="InterPro" id="IPR020103">
    <property type="entry name" value="PsdUridine_synth_cat_dom_sf"/>
</dbReference>
<dbReference type="GO" id="GO:0003723">
    <property type="term" value="F:RNA binding"/>
    <property type="evidence" value="ECO:0007669"/>
    <property type="project" value="UniProtKB-KW"/>
</dbReference>
<dbReference type="InterPro" id="IPR006145">
    <property type="entry name" value="PsdUridine_synth_RsuA/RluA"/>
</dbReference>
<dbReference type="SUPFAM" id="SSF55174">
    <property type="entry name" value="Alpha-L RNA-binding motif"/>
    <property type="match status" value="1"/>
</dbReference>
<dbReference type="Proteomes" id="UP000441717">
    <property type="component" value="Unassembled WGS sequence"/>
</dbReference>
<dbReference type="InterPro" id="IPR042092">
    <property type="entry name" value="PsdUridine_s_RsuA/RluB/E/F_cat"/>
</dbReference>
<dbReference type="Pfam" id="PF00849">
    <property type="entry name" value="PseudoU_synth_2"/>
    <property type="match status" value="1"/>
</dbReference>
<reference evidence="7 8" key="1">
    <citation type="submission" date="2019-10" db="EMBL/GenBank/DDBJ databases">
        <title>Comparative genomics of sulfur disproportionating microorganisms.</title>
        <authorList>
            <person name="Ward L.M."/>
            <person name="Bertran E."/>
            <person name="Johnston D."/>
        </authorList>
    </citation>
    <scope>NUCLEOTIDE SEQUENCE [LARGE SCALE GENOMIC DNA]</scope>
    <source>
        <strain evidence="7 8">DSM 14055</strain>
    </source>
</reference>
<accession>A0A6N7IPW9</accession>
<evidence type="ECO:0000259" key="6">
    <source>
        <dbReference type="SMART" id="SM00363"/>
    </source>
</evidence>
<dbReference type="InterPro" id="IPR002942">
    <property type="entry name" value="S4_RNA-bd"/>
</dbReference>
<feature type="domain" description="RNA-binding S4" evidence="6">
    <location>
        <begin position="2"/>
        <end position="61"/>
    </location>
</feature>
<keyword evidence="2 4" id="KW-0694">RNA-binding</keyword>
<dbReference type="AlphaFoldDB" id="A0A6N7IPW9"/>
<comment type="similarity">
    <text evidence="1 5">Belongs to the pseudouridine synthase RsuA family.</text>
</comment>
<dbReference type="SMART" id="SM00363">
    <property type="entry name" value="S4"/>
    <property type="match status" value="1"/>
</dbReference>
<dbReference type="GO" id="GO:0000455">
    <property type="term" value="P:enzyme-directed rRNA pseudouridine synthesis"/>
    <property type="evidence" value="ECO:0007669"/>
    <property type="project" value="UniProtKB-ARBA"/>
</dbReference>
<dbReference type="CDD" id="cd02870">
    <property type="entry name" value="PseudoU_synth_RsuA_like"/>
    <property type="match status" value="1"/>
</dbReference>
<dbReference type="InterPro" id="IPR050343">
    <property type="entry name" value="RsuA_PseudoU_synthase"/>
</dbReference>
<dbReference type="FunFam" id="3.10.290.10:FF:000003">
    <property type="entry name" value="Pseudouridine synthase"/>
    <property type="match status" value="1"/>
</dbReference>
<name>A0A6N7IPW9_9FIRM</name>
<dbReference type="EC" id="5.4.99.-" evidence="5"/>
<dbReference type="Pfam" id="PF01479">
    <property type="entry name" value="S4"/>
    <property type="match status" value="1"/>
</dbReference>
<dbReference type="NCBIfam" id="TIGR00093">
    <property type="entry name" value="pseudouridine synthase"/>
    <property type="match status" value="1"/>
</dbReference>
<dbReference type="GO" id="GO:0005829">
    <property type="term" value="C:cytosol"/>
    <property type="evidence" value="ECO:0007669"/>
    <property type="project" value="UniProtKB-ARBA"/>
</dbReference>
<dbReference type="Gene3D" id="3.30.70.580">
    <property type="entry name" value="Pseudouridine synthase I, catalytic domain, N-terminal subdomain"/>
    <property type="match status" value="1"/>
</dbReference>
<dbReference type="OrthoDB" id="9807213at2"/>
<dbReference type="SUPFAM" id="SSF55120">
    <property type="entry name" value="Pseudouridine synthase"/>
    <property type="match status" value="1"/>
</dbReference>
<evidence type="ECO:0000313" key="7">
    <source>
        <dbReference type="EMBL" id="MQL51619.1"/>
    </source>
</evidence>
<dbReference type="PROSITE" id="PS01149">
    <property type="entry name" value="PSI_RSU"/>
    <property type="match status" value="1"/>
</dbReference>
<protein>
    <recommendedName>
        <fullName evidence="5">Pseudouridine synthase</fullName>
        <ecNumber evidence="5">5.4.99.-</ecNumber>
    </recommendedName>
</protein>
<dbReference type="Gene3D" id="3.10.290.10">
    <property type="entry name" value="RNA-binding S4 domain"/>
    <property type="match status" value="1"/>
</dbReference>